<dbReference type="AlphaFoldDB" id="A0A9P0QLY1"/>
<comment type="caution">
    <text evidence="2">The sequence shown here is derived from an EMBL/GenBank/DDBJ whole genome shotgun (WGS) entry which is preliminary data.</text>
</comment>
<dbReference type="OrthoDB" id="4083511at2759"/>
<proteinExistence type="predicted"/>
<feature type="domain" description="DUF7677" evidence="1">
    <location>
        <begin position="25"/>
        <end position="119"/>
    </location>
</feature>
<evidence type="ECO:0000313" key="2">
    <source>
        <dbReference type="EMBL" id="CAH2351069.1"/>
    </source>
</evidence>
<gene>
    <name evidence="2" type="ORF">CLIB1423_02S11540</name>
</gene>
<dbReference type="Proteomes" id="UP000837801">
    <property type="component" value="Unassembled WGS sequence"/>
</dbReference>
<organism evidence="2 3">
    <name type="scientific">[Candida] railenensis</name>
    <dbReference type="NCBI Taxonomy" id="45579"/>
    <lineage>
        <taxon>Eukaryota</taxon>
        <taxon>Fungi</taxon>
        <taxon>Dikarya</taxon>
        <taxon>Ascomycota</taxon>
        <taxon>Saccharomycotina</taxon>
        <taxon>Pichiomycetes</taxon>
        <taxon>Debaryomycetaceae</taxon>
        <taxon>Kurtzmaniella</taxon>
    </lineage>
</organism>
<sequence>MNQADFTFHTKHLLVLPANMAEPNRLSKEFSGALRTFAYFMASGTHCDLKGVEYLDLYGEEPSAIEMVFAIFANVLELDEEGKPTNSRYAQKRACAYLQNYVNGTEIDPPYEDWETALH</sequence>
<keyword evidence="3" id="KW-1185">Reference proteome</keyword>
<dbReference type="InterPro" id="IPR056094">
    <property type="entry name" value="DUF7677"/>
</dbReference>
<reference evidence="2" key="1">
    <citation type="submission" date="2022-03" db="EMBL/GenBank/DDBJ databases">
        <authorList>
            <person name="Legras J.-L."/>
            <person name="Devillers H."/>
            <person name="Grondin C."/>
        </authorList>
    </citation>
    <scope>NUCLEOTIDE SEQUENCE</scope>
    <source>
        <strain evidence="2">CLIB 1423</strain>
    </source>
</reference>
<dbReference type="Pfam" id="PF24725">
    <property type="entry name" value="DUF7677"/>
    <property type="match status" value="1"/>
</dbReference>
<evidence type="ECO:0000313" key="3">
    <source>
        <dbReference type="Proteomes" id="UP000837801"/>
    </source>
</evidence>
<protein>
    <recommendedName>
        <fullName evidence="1">DUF7677 domain-containing protein</fullName>
    </recommendedName>
</protein>
<accession>A0A9P0QLY1</accession>
<evidence type="ECO:0000259" key="1">
    <source>
        <dbReference type="Pfam" id="PF24725"/>
    </source>
</evidence>
<name>A0A9P0QLY1_9ASCO</name>
<dbReference type="EMBL" id="CAKXYY010000002">
    <property type="protein sequence ID" value="CAH2351069.1"/>
    <property type="molecule type" value="Genomic_DNA"/>
</dbReference>